<gene>
    <name evidence="2" type="ORF">GCM10017781_42530</name>
    <name evidence="3" type="ORF">HNQ07_004213</name>
</gene>
<evidence type="ECO:0000313" key="5">
    <source>
        <dbReference type="Proteomes" id="UP000619376"/>
    </source>
</evidence>
<organism evidence="3 4">
    <name type="scientific">Deinococcus metalli</name>
    <dbReference type="NCBI Taxonomy" id="1141878"/>
    <lineage>
        <taxon>Bacteria</taxon>
        <taxon>Thermotogati</taxon>
        <taxon>Deinococcota</taxon>
        <taxon>Deinococci</taxon>
        <taxon>Deinococcales</taxon>
        <taxon>Deinococcaceae</taxon>
        <taxon>Deinococcus</taxon>
    </lineage>
</organism>
<proteinExistence type="predicted"/>
<reference evidence="3 4" key="3">
    <citation type="submission" date="2020-08" db="EMBL/GenBank/DDBJ databases">
        <title>Genomic Encyclopedia of Type Strains, Phase IV (KMG-IV): sequencing the most valuable type-strain genomes for metagenomic binning, comparative biology and taxonomic classification.</title>
        <authorList>
            <person name="Goeker M."/>
        </authorList>
    </citation>
    <scope>NUCLEOTIDE SEQUENCE [LARGE SCALE GENOMIC DNA]</scope>
    <source>
        <strain evidence="3 4">DSM 27521</strain>
    </source>
</reference>
<dbReference type="AlphaFoldDB" id="A0A7W8KKK7"/>
<keyword evidence="5" id="KW-1185">Reference proteome</keyword>
<feature type="domain" description="Multi-ubiquitin" evidence="1">
    <location>
        <begin position="8"/>
        <end position="72"/>
    </location>
</feature>
<reference evidence="2" key="4">
    <citation type="submission" date="2024-05" db="EMBL/GenBank/DDBJ databases">
        <authorList>
            <person name="Sun Q."/>
            <person name="Zhou Y."/>
        </authorList>
    </citation>
    <scope>NUCLEOTIDE SEQUENCE</scope>
    <source>
        <strain evidence="2">CGMCC 1.18437</strain>
    </source>
</reference>
<protein>
    <recommendedName>
        <fullName evidence="1">Multi-ubiquitin domain-containing protein</fullName>
    </recommendedName>
</protein>
<name>A0A7W8KKK7_9DEIO</name>
<evidence type="ECO:0000313" key="2">
    <source>
        <dbReference type="EMBL" id="GHF61830.1"/>
    </source>
</evidence>
<dbReference type="EMBL" id="JACHFK010000014">
    <property type="protein sequence ID" value="MBB5378706.1"/>
    <property type="molecule type" value="Genomic_DNA"/>
</dbReference>
<reference evidence="2" key="1">
    <citation type="journal article" date="2014" name="Int. J. Syst. Evol. Microbiol.">
        <title>Complete genome of a new Firmicutes species belonging to the dominant human colonic microbiota ('Ruminococcus bicirculans') reveals two chromosomes and a selective capacity to utilize plant glucans.</title>
        <authorList>
            <consortium name="NISC Comparative Sequencing Program"/>
            <person name="Wegmann U."/>
            <person name="Louis P."/>
            <person name="Goesmann A."/>
            <person name="Henrissat B."/>
            <person name="Duncan S.H."/>
            <person name="Flint H.J."/>
        </authorList>
    </citation>
    <scope>NUCLEOTIDE SEQUENCE</scope>
    <source>
        <strain evidence="2">CGMCC 1.18437</strain>
    </source>
</reference>
<evidence type="ECO:0000259" key="1">
    <source>
        <dbReference type="Pfam" id="PF14452"/>
    </source>
</evidence>
<comment type="caution">
    <text evidence="3">The sequence shown here is derived from an EMBL/GenBank/DDBJ whole genome shotgun (WGS) entry which is preliminary data.</text>
</comment>
<sequence length="244" mass="26303">MDTTDTLYRITIDGTEYTTTDSTLTPEQLRRMAQLPATRSLLLLRTGGDLQPITEGALVNLNGHGIETFISRDTPPAHDQIHYKLQVDHEVYETRSATMTGRDIKALAGLPATVSLYLKRPGNDQAVTDEQVIDLSPAGIEQFTTQGPASANVHVSVTYTTTARKKEVIAPLTDTLQMVVTKGYEKLGETPRDGDAVLTSAQPRIDLQPHLNDTLHTLLAVGLVVGTAPHLTLNIDIEAAAGGA</sequence>
<dbReference type="Proteomes" id="UP000619376">
    <property type="component" value="Unassembled WGS sequence"/>
</dbReference>
<dbReference type="RefSeq" id="WP_184115374.1">
    <property type="nucleotide sequence ID" value="NZ_BNAJ01000015.1"/>
</dbReference>
<dbReference type="Pfam" id="PF14452">
    <property type="entry name" value="Multi_ubiq"/>
    <property type="match status" value="1"/>
</dbReference>
<evidence type="ECO:0000313" key="3">
    <source>
        <dbReference type="EMBL" id="MBB5378706.1"/>
    </source>
</evidence>
<accession>A0A7W8KKK7</accession>
<dbReference type="EMBL" id="BNAJ01000015">
    <property type="protein sequence ID" value="GHF61830.1"/>
    <property type="molecule type" value="Genomic_DNA"/>
</dbReference>
<dbReference type="InterPro" id="IPR027802">
    <property type="entry name" value="Multi-ubiquitin_dom"/>
</dbReference>
<evidence type="ECO:0000313" key="4">
    <source>
        <dbReference type="Proteomes" id="UP000539473"/>
    </source>
</evidence>
<reference evidence="5" key="2">
    <citation type="journal article" date="2019" name="Int. J. Syst. Evol. Microbiol.">
        <title>The Global Catalogue of Microorganisms (GCM) 10K type strain sequencing project: providing services to taxonomists for standard genome sequencing and annotation.</title>
        <authorList>
            <consortium name="The Broad Institute Genomics Platform"/>
            <consortium name="The Broad Institute Genome Sequencing Center for Infectious Disease"/>
            <person name="Wu L."/>
            <person name="Ma J."/>
        </authorList>
    </citation>
    <scope>NUCLEOTIDE SEQUENCE [LARGE SCALE GENOMIC DNA]</scope>
    <source>
        <strain evidence="5">CGMCC 1.18437</strain>
    </source>
</reference>
<dbReference type="Proteomes" id="UP000539473">
    <property type="component" value="Unassembled WGS sequence"/>
</dbReference>